<evidence type="ECO:0000313" key="1">
    <source>
        <dbReference type="EMBL" id="RRT73909.1"/>
    </source>
</evidence>
<dbReference type="AlphaFoldDB" id="A0A427ACF1"/>
<accession>A0A427ACF1</accession>
<organism evidence="1 2">
    <name type="scientific">Ensete ventricosum</name>
    <name type="common">Abyssinian banana</name>
    <name type="synonym">Musa ensete</name>
    <dbReference type="NCBI Taxonomy" id="4639"/>
    <lineage>
        <taxon>Eukaryota</taxon>
        <taxon>Viridiplantae</taxon>
        <taxon>Streptophyta</taxon>
        <taxon>Embryophyta</taxon>
        <taxon>Tracheophyta</taxon>
        <taxon>Spermatophyta</taxon>
        <taxon>Magnoliopsida</taxon>
        <taxon>Liliopsida</taxon>
        <taxon>Zingiberales</taxon>
        <taxon>Musaceae</taxon>
        <taxon>Ensete</taxon>
    </lineage>
</organism>
<evidence type="ECO:0000313" key="2">
    <source>
        <dbReference type="Proteomes" id="UP000287651"/>
    </source>
</evidence>
<gene>
    <name evidence="1" type="ORF">B296_00012826</name>
</gene>
<comment type="caution">
    <text evidence="1">The sequence shown here is derived from an EMBL/GenBank/DDBJ whole genome shotgun (WGS) entry which is preliminary data.</text>
</comment>
<name>A0A427ACF1_ENSVE</name>
<dbReference type="Proteomes" id="UP000287651">
    <property type="component" value="Unassembled WGS sequence"/>
</dbReference>
<reference evidence="1 2" key="1">
    <citation type="journal article" date="2014" name="Agronomy (Basel)">
        <title>A Draft Genome Sequence for Ensete ventricosum, the Drought-Tolerant Tree Against Hunger.</title>
        <authorList>
            <person name="Harrison J."/>
            <person name="Moore K.A."/>
            <person name="Paszkiewicz K."/>
            <person name="Jones T."/>
            <person name="Grant M."/>
            <person name="Ambacheew D."/>
            <person name="Muzemil S."/>
            <person name="Studholme D.J."/>
        </authorList>
    </citation>
    <scope>NUCLEOTIDE SEQUENCE [LARGE SCALE GENOMIC DNA]</scope>
</reference>
<protein>
    <submittedName>
        <fullName evidence="1">Uncharacterized protein</fullName>
    </submittedName>
</protein>
<dbReference type="EMBL" id="AMZH03002940">
    <property type="protein sequence ID" value="RRT73909.1"/>
    <property type="molecule type" value="Genomic_DNA"/>
</dbReference>
<proteinExistence type="predicted"/>
<sequence length="55" mass="6174">MSLTFVKGKLCASTLCSIFYIDFPHMAWTLRQVPPKWLCSSICIELMVALAPTIP</sequence>